<dbReference type="AlphaFoldDB" id="A0A6M3JR23"/>
<organism evidence="2">
    <name type="scientific">viral metagenome</name>
    <dbReference type="NCBI Taxonomy" id="1070528"/>
    <lineage>
        <taxon>unclassified sequences</taxon>
        <taxon>metagenomes</taxon>
        <taxon>organismal metagenomes</taxon>
    </lineage>
</organism>
<evidence type="ECO:0000313" key="2">
    <source>
        <dbReference type="EMBL" id="QJA72386.1"/>
    </source>
</evidence>
<accession>A0A6M3JR23</accession>
<protein>
    <submittedName>
        <fullName evidence="2">Uncharacterized protein</fullName>
    </submittedName>
</protein>
<sequence length="104" mass="11857">MSNTEKVRKEAILTENELCHAVEYIRLSPGFRDELLKVAQSQLEKVLKHPDVLVRAENMDLPQNPHPYEGIEPESGSHGYTRGIESMLTLDKGVWVKVDSKEEK</sequence>
<reference evidence="2" key="1">
    <citation type="submission" date="2020-03" db="EMBL/GenBank/DDBJ databases">
        <title>The deep terrestrial virosphere.</title>
        <authorList>
            <person name="Holmfeldt K."/>
            <person name="Nilsson E."/>
            <person name="Simone D."/>
            <person name="Lopez-Fernandez M."/>
            <person name="Wu X."/>
            <person name="de Brujin I."/>
            <person name="Lundin D."/>
            <person name="Andersson A."/>
            <person name="Bertilsson S."/>
            <person name="Dopson M."/>
        </authorList>
    </citation>
    <scope>NUCLEOTIDE SEQUENCE</scope>
    <source>
        <strain evidence="2">MM415A02778</strain>
    </source>
</reference>
<proteinExistence type="predicted"/>
<evidence type="ECO:0000256" key="1">
    <source>
        <dbReference type="SAM" id="MobiDB-lite"/>
    </source>
</evidence>
<gene>
    <name evidence="2" type="ORF">MM415A02778_0011</name>
</gene>
<name>A0A6M3JR23_9ZZZZ</name>
<feature type="region of interest" description="Disordered" evidence="1">
    <location>
        <begin position="60"/>
        <end position="80"/>
    </location>
</feature>
<dbReference type="EMBL" id="MT141947">
    <property type="protein sequence ID" value="QJA72386.1"/>
    <property type="molecule type" value="Genomic_DNA"/>
</dbReference>